<keyword evidence="2" id="KW-1185">Reference proteome</keyword>
<comment type="caution">
    <text evidence="1">The sequence shown here is derived from an EMBL/GenBank/DDBJ whole genome shotgun (WGS) entry which is preliminary data.</text>
</comment>
<evidence type="ECO:0000313" key="2">
    <source>
        <dbReference type="Proteomes" id="UP001333110"/>
    </source>
</evidence>
<gene>
    <name evidence="1" type="ORF">QYF61_027925</name>
</gene>
<accession>A0AAN7N047</accession>
<organism evidence="1 2">
    <name type="scientific">Mycteria americana</name>
    <name type="common">Wood stork</name>
    <dbReference type="NCBI Taxonomy" id="33587"/>
    <lineage>
        <taxon>Eukaryota</taxon>
        <taxon>Metazoa</taxon>
        <taxon>Chordata</taxon>
        <taxon>Craniata</taxon>
        <taxon>Vertebrata</taxon>
        <taxon>Euteleostomi</taxon>
        <taxon>Archelosauria</taxon>
        <taxon>Archosauria</taxon>
        <taxon>Dinosauria</taxon>
        <taxon>Saurischia</taxon>
        <taxon>Theropoda</taxon>
        <taxon>Coelurosauria</taxon>
        <taxon>Aves</taxon>
        <taxon>Neognathae</taxon>
        <taxon>Neoaves</taxon>
        <taxon>Aequornithes</taxon>
        <taxon>Ciconiiformes</taxon>
        <taxon>Ciconiidae</taxon>
        <taxon>Mycteria</taxon>
    </lineage>
</organism>
<protein>
    <submittedName>
        <fullName evidence="1">Uncharacterized protein</fullName>
    </submittedName>
</protein>
<reference evidence="1 2" key="1">
    <citation type="journal article" date="2023" name="J. Hered.">
        <title>Chromosome-level genome of the wood stork (Mycteria americana) provides insight into avian chromosome evolution.</title>
        <authorList>
            <person name="Flamio R. Jr."/>
            <person name="Ramstad K.M."/>
        </authorList>
    </citation>
    <scope>NUCLEOTIDE SEQUENCE [LARGE SCALE GENOMIC DNA]</scope>
    <source>
        <strain evidence="1">JAX WOST 10</strain>
    </source>
</reference>
<dbReference type="PANTHER" id="PTHR33332">
    <property type="entry name" value="REVERSE TRANSCRIPTASE DOMAIN-CONTAINING PROTEIN"/>
    <property type="match status" value="1"/>
</dbReference>
<dbReference type="AlphaFoldDB" id="A0AAN7N047"/>
<proteinExistence type="predicted"/>
<sequence length="1067" mass="118860">MSHTIWQAREAREVGLCGIMKFNKAKCKGLGVLVDEKLDTSQQCVLAAQKASCILGCIKRNMASRAREGILPLSHLQYCVQLWGPQHKKDMDLLKCPYCDHEDYQGAGAPPLLGLFTLEKRRRRGDFIAAFQHLKGAYRKDGEGLFIRECSDRMRGTGFKMKEGIFRLDIRKKFFAVRVVRHWNGLPTEVVDALSMEVFKDRLDGVLSNLIIIEWFGLEGTFKGHLVQPPCKKQGHLQLDQVAQSPFQPGLECFQGWGIYHLSGQPVPSESTIFYFKTITPCLITTDPTKNSVPFFLISPLQVLKGRNKVSPEPSLLQAKQPQVSQPFLMGEVFHPSDYFCSLPLDPLQQVHVFPVLGTPELDAVLQVGSHQSRAEGQNPLPRPAGHPSFDAAWDTAGFLGCECTLLAHVQLFIHQYPQALLLRAAFSPFIPQPVLIPGVAPTQVQDLALGLVELHGVHTGSLLKFVQVPLHDILPLSHVNCNTQHGVICKFAEGARGLERELLQWEGLCQSMPQGPSTREVWEERLPVKAEAKKLLSTSAFSSSIVTVYQPCSLQGVHKTLLFFASLAKFSSSCALAFLTPSLHNWAASLYSSQGTCPCFHCLYISFLPFSLTSSSCTLWKASLKICQLCSAPLSLRAISQGVLLTNSFNSWKFAFLKFRVLTLLFAFPLPLRTANSTTGQELDERLETGPVERDLGVWVDGKLNMSPQCALAAKGANRVLGCIKHSIDIWSREVIVPLYTALVLEPQHKKDIKLLECVQRRATKMVKSVKDKSYEERLRSLGLFSSEKRRLSLHLPQGKGGSRGEGADLSLETSNRTRGKGMKLHQGKFRLDIRERFFTERAVTGTGYPGKWSWHQACQSSSSVWRTLLVIWFSFRDLLPRGDPYQLPARDVGIISTKEKQPETNCCNVKREFPSKTGKFLENIRWTKKMLEASPMSDRANASQLQMDPLLAKAEPISDGGSTSVMAYLRRGKKLLRNSIWKRGVRICERNNSADTQISEEGGGGGAPGAGAEIPLQPVVKTMHMEVHGGEDIHLQPVVKTMVRQAVPSSTWRSMVEKISTCSLW</sequence>
<dbReference type="EMBL" id="JAUNZN010000009">
    <property type="protein sequence ID" value="KAK4817094.1"/>
    <property type="molecule type" value="Genomic_DNA"/>
</dbReference>
<dbReference type="Proteomes" id="UP001333110">
    <property type="component" value="Unassembled WGS sequence"/>
</dbReference>
<name>A0AAN7N047_MYCAM</name>
<evidence type="ECO:0000313" key="1">
    <source>
        <dbReference type="EMBL" id="KAK4817094.1"/>
    </source>
</evidence>